<comment type="caution">
    <text evidence="5">The sequence shown here is derived from an EMBL/GenBank/DDBJ whole genome shotgun (WGS) entry which is preliminary data.</text>
</comment>
<name>A0A1M6WYQ0_9FLAO</name>
<dbReference type="InterPro" id="IPR050425">
    <property type="entry name" value="NAD(P)_dehydrat-like"/>
</dbReference>
<dbReference type="GO" id="GO:0006694">
    <property type="term" value="P:steroid biosynthetic process"/>
    <property type="evidence" value="ECO:0007669"/>
    <property type="project" value="InterPro"/>
</dbReference>
<dbReference type="GO" id="GO:0016616">
    <property type="term" value="F:oxidoreductase activity, acting on the CH-OH group of donors, NAD or NADP as acceptor"/>
    <property type="evidence" value="ECO:0007669"/>
    <property type="project" value="InterPro"/>
</dbReference>
<evidence type="ECO:0000256" key="1">
    <source>
        <dbReference type="ARBA" id="ARBA00023002"/>
    </source>
</evidence>
<dbReference type="Pfam" id="PF01073">
    <property type="entry name" value="3Beta_HSD"/>
    <property type="match status" value="1"/>
</dbReference>
<keyword evidence="2" id="KW-0472">Membrane</keyword>
<gene>
    <name evidence="4" type="ORF">SAMN04487891_104236</name>
    <name evidence="5" type="ORF">SAMN05216293_2363</name>
</gene>
<protein>
    <submittedName>
        <fullName evidence="5">Nucleoside-diphosphate-sugar epimerase</fullName>
    </submittedName>
</protein>
<dbReference type="SUPFAM" id="SSF51735">
    <property type="entry name" value="NAD(P)-binding Rossmann-fold domains"/>
    <property type="match status" value="1"/>
</dbReference>
<keyword evidence="1" id="KW-0560">Oxidoreductase</keyword>
<feature type="domain" description="3-beta hydroxysteroid dehydrogenase/isomerase" evidence="3">
    <location>
        <begin position="8"/>
        <end position="246"/>
    </location>
</feature>
<evidence type="ECO:0000259" key="3">
    <source>
        <dbReference type="Pfam" id="PF01073"/>
    </source>
</evidence>
<dbReference type="PANTHER" id="PTHR10366:SF564">
    <property type="entry name" value="STEROL-4-ALPHA-CARBOXYLATE 3-DEHYDROGENASE, DECARBOXYLATING"/>
    <property type="match status" value="1"/>
</dbReference>
<evidence type="ECO:0000256" key="2">
    <source>
        <dbReference type="SAM" id="Phobius"/>
    </source>
</evidence>
<keyword evidence="2" id="KW-0812">Transmembrane</keyword>
<evidence type="ECO:0000313" key="5">
    <source>
        <dbReference type="EMBL" id="SHK98709.1"/>
    </source>
</evidence>
<dbReference type="Proteomes" id="UP000184031">
    <property type="component" value="Unassembled WGS sequence"/>
</dbReference>
<keyword evidence="2" id="KW-1133">Transmembrane helix</keyword>
<dbReference type="STRING" id="1055723.SAMN05216293_2363"/>
<evidence type="ECO:0000313" key="7">
    <source>
        <dbReference type="Proteomes" id="UP000198940"/>
    </source>
</evidence>
<dbReference type="Proteomes" id="UP000198940">
    <property type="component" value="Unassembled WGS sequence"/>
</dbReference>
<dbReference type="Gene3D" id="3.40.50.720">
    <property type="entry name" value="NAD(P)-binding Rossmann-like Domain"/>
    <property type="match status" value="1"/>
</dbReference>
<reference evidence="5 6" key="1">
    <citation type="submission" date="2016-11" db="EMBL/GenBank/DDBJ databases">
        <authorList>
            <person name="Varghese N."/>
            <person name="Submissions S."/>
        </authorList>
    </citation>
    <scope>NUCLEOTIDE SEQUENCE [LARGE SCALE GENOMIC DNA]</scope>
    <source>
        <strain evidence="5 6">CGMCC 1.12174</strain>
        <strain evidence="4 7">DSM 26351</strain>
    </source>
</reference>
<evidence type="ECO:0000313" key="4">
    <source>
        <dbReference type="EMBL" id="SFB99375.1"/>
    </source>
</evidence>
<feature type="transmembrane region" description="Helical" evidence="2">
    <location>
        <begin position="6"/>
        <end position="25"/>
    </location>
</feature>
<dbReference type="OrthoDB" id="9778052at2"/>
<dbReference type="PANTHER" id="PTHR10366">
    <property type="entry name" value="NAD DEPENDENT EPIMERASE/DEHYDRATASE"/>
    <property type="match status" value="1"/>
</dbReference>
<sequence length="354" mass="39212">MNDKEIVLVTGGTGFLGMHILFQLVQKGYSVRTTIRDKASIGVVLQTLKDNGIYNLEGLSFYEADLNHDKNWENAIRGCTYILSVAAPVFFDKPKNVGEAMRPAREGILRILKLAKKEGVKRVIMTSNFGAVGFTQTDRTRATTEEDWTDTGHRGVSVYEKSKTLAERAAWEFIKKEGENLEFATINPVAILGPGLNSHVSGSFHLLETLLDGSLKVIPNIPLNVVDVRDVAKLHICAMETVEANGNRFIASADGQISLPEIAELLKMERPEVSRKVASRTLPSLVLTIASLFNARAREGAMLAKINRNVSNQKAKNILKWTPMATQEETILASVDAMKKYNFIKEQSNDVEDH</sequence>
<dbReference type="RefSeq" id="WP_072880059.1">
    <property type="nucleotide sequence ID" value="NZ_FOKU01000004.1"/>
</dbReference>
<dbReference type="InterPro" id="IPR036291">
    <property type="entry name" value="NAD(P)-bd_dom_sf"/>
</dbReference>
<dbReference type="EMBL" id="FOKU01000004">
    <property type="protein sequence ID" value="SFB99375.1"/>
    <property type="molecule type" value="Genomic_DNA"/>
</dbReference>
<dbReference type="EMBL" id="FRAT01000006">
    <property type="protein sequence ID" value="SHK98709.1"/>
    <property type="molecule type" value="Genomic_DNA"/>
</dbReference>
<dbReference type="AlphaFoldDB" id="A0A1M6WYQ0"/>
<organism evidence="5 6">
    <name type="scientific">Flagellimonas taeanensis</name>
    <dbReference type="NCBI Taxonomy" id="1005926"/>
    <lineage>
        <taxon>Bacteria</taxon>
        <taxon>Pseudomonadati</taxon>
        <taxon>Bacteroidota</taxon>
        <taxon>Flavobacteriia</taxon>
        <taxon>Flavobacteriales</taxon>
        <taxon>Flavobacteriaceae</taxon>
        <taxon>Flagellimonas</taxon>
    </lineage>
</organism>
<keyword evidence="7" id="KW-1185">Reference proteome</keyword>
<proteinExistence type="predicted"/>
<dbReference type="FunFam" id="3.40.50.720:FF:000336">
    <property type="entry name" value="Aldehyde reductase"/>
    <property type="match status" value="1"/>
</dbReference>
<accession>A0A1M6WYQ0</accession>
<dbReference type="InterPro" id="IPR002225">
    <property type="entry name" value="3Beta_OHSteriod_DH/Estase"/>
</dbReference>
<evidence type="ECO:0000313" key="6">
    <source>
        <dbReference type="Proteomes" id="UP000184031"/>
    </source>
</evidence>